<feature type="compositionally biased region" description="Basic residues" evidence="2">
    <location>
        <begin position="152"/>
        <end position="164"/>
    </location>
</feature>
<dbReference type="EMBL" id="CAJNYU010000847">
    <property type="protein sequence ID" value="CAF3393971.1"/>
    <property type="molecule type" value="Genomic_DNA"/>
</dbReference>
<dbReference type="EMBL" id="CAJNXB010002522">
    <property type="protein sequence ID" value="CAF3256696.1"/>
    <property type="molecule type" value="Genomic_DNA"/>
</dbReference>
<dbReference type="EMBL" id="CAJNYT010003455">
    <property type="protein sequence ID" value="CAF3566669.1"/>
    <property type="molecule type" value="Genomic_DNA"/>
</dbReference>
<dbReference type="Proteomes" id="UP000663848">
    <property type="component" value="Unassembled WGS sequence"/>
</dbReference>
<dbReference type="Proteomes" id="UP000663872">
    <property type="component" value="Unassembled WGS sequence"/>
</dbReference>
<proteinExistence type="predicted"/>
<dbReference type="Proteomes" id="UP000663865">
    <property type="component" value="Unassembled WGS sequence"/>
</dbReference>
<feature type="region of interest" description="Disordered" evidence="2">
    <location>
        <begin position="1"/>
        <end position="20"/>
    </location>
</feature>
<dbReference type="Proteomes" id="UP000663851">
    <property type="component" value="Unassembled WGS sequence"/>
</dbReference>
<dbReference type="EMBL" id="CAJOBR010007221">
    <property type="protein sequence ID" value="CAF4859102.1"/>
    <property type="molecule type" value="Genomic_DNA"/>
</dbReference>
<dbReference type="EMBL" id="CAJNYD010001534">
    <property type="protein sequence ID" value="CAF3345901.1"/>
    <property type="molecule type" value="Genomic_DNA"/>
</dbReference>
<dbReference type="EMBL" id="CAJOBQ010001781">
    <property type="protein sequence ID" value="CAF4515132.1"/>
    <property type="molecule type" value="Genomic_DNA"/>
</dbReference>
<dbReference type="EMBL" id="CAJOBS010000650">
    <property type="protein sequence ID" value="CAF4618237.1"/>
    <property type="molecule type" value="Genomic_DNA"/>
</dbReference>
<evidence type="ECO:0000313" key="6">
    <source>
        <dbReference type="EMBL" id="CAF3393971.1"/>
    </source>
</evidence>
<dbReference type="InterPro" id="IPR006600">
    <property type="entry name" value="HTH_CenpB_DNA-bd_dom"/>
</dbReference>
<dbReference type="SMART" id="SM00674">
    <property type="entry name" value="CENPB"/>
    <property type="match status" value="1"/>
</dbReference>
<dbReference type="Proteomes" id="UP000663869">
    <property type="component" value="Unassembled WGS sequence"/>
</dbReference>
<protein>
    <recommendedName>
        <fullName evidence="3">HTH CENPB-type domain-containing protein</fullName>
    </recommendedName>
</protein>
<feature type="compositionally biased region" description="Low complexity" evidence="2">
    <location>
        <begin position="458"/>
        <end position="475"/>
    </location>
</feature>
<evidence type="ECO:0000313" key="12">
    <source>
        <dbReference type="EMBL" id="CAF4859102.1"/>
    </source>
</evidence>
<feature type="domain" description="HTH CENPB-type" evidence="3">
    <location>
        <begin position="213"/>
        <end position="285"/>
    </location>
</feature>
<dbReference type="AlphaFoldDB" id="A0A820WIG5"/>
<organism evidence="10 13">
    <name type="scientific">Rotaria socialis</name>
    <dbReference type="NCBI Taxonomy" id="392032"/>
    <lineage>
        <taxon>Eukaryota</taxon>
        <taxon>Metazoa</taxon>
        <taxon>Spiralia</taxon>
        <taxon>Gnathifera</taxon>
        <taxon>Rotifera</taxon>
        <taxon>Eurotatoria</taxon>
        <taxon>Bdelloidea</taxon>
        <taxon>Philodinida</taxon>
        <taxon>Philodinidae</taxon>
        <taxon>Rotaria</taxon>
    </lineage>
</organism>
<evidence type="ECO:0000313" key="13">
    <source>
        <dbReference type="Proteomes" id="UP000663862"/>
    </source>
</evidence>
<dbReference type="OrthoDB" id="10023545at2759"/>
<dbReference type="Pfam" id="PF03221">
    <property type="entry name" value="HTH_Tnp_Tc5"/>
    <property type="match status" value="1"/>
</dbReference>
<dbReference type="Proteomes" id="UP000663833">
    <property type="component" value="Unassembled WGS sequence"/>
</dbReference>
<accession>A0A820WIG5</accession>
<dbReference type="Gene3D" id="1.10.10.60">
    <property type="entry name" value="Homeodomain-like"/>
    <property type="match status" value="1"/>
</dbReference>
<dbReference type="InterPro" id="IPR009057">
    <property type="entry name" value="Homeodomain-like_sf"/>
</dbReference>
<name>A0A820WIG5_9BILA</name>
<dbReference type="GO" id="GO:0003677">
    <property type="term" value="F:DNA binding"/>
    <property type="evidence" value="ECO:0007669"/>
    <property type="project" value="UniProtKB-KW"/>
</dbReference>
<feature type="compositionally biased region" description="Low complexity" evidence="2">
    <location>
        <begin position="353"/>
        <end position="362"/>
    </location>
</feature>
<gene>
    <name evidence="6" type="ORF">FME351_LOCUS8421</name>
    <name evidence="7" type="ORF">GRG538_LOCUS21006</name>
    <name evidence="9" type="ORF">HFQ381_LOCUS20858</name>
    <name evidence="8" type="ORF">KIK155_LOCUS28330</name>
    <name evidence="5" type="ORF">LUA448_LOCUS12597</name>
    <name evidence="12" type="ORF">QYT958_LOCUS27778</name>
    <name evidence="4" type="ORF">TIS948_LOCUS15529</name>
    <name evidence="11" type="ORF">TOA249_LOCUS11772</name>
    <name evidence="10" type="ORF">TSG867_LOCUS22158</name>
</gene>
<keyword evidence="1" id="KW-0238">DNA-binding</keyword>
<evidence type="ECO:0000256" key="1">
    <source>
        <dbReference type="ARBA" id="ARBA00023125"/>
    </source>
</evidence>
<evidence type="ECO:0000313" key="7">
    <source>
        <dbReference type="EMBL" id="CAF3566669.1"/>
    </source>
</evidence>
<evidence type="ECO:0000313" key="8">
    <source>
        <dbReference type="EMBL" id="CAF3727061.1"/>
    </source>
</evidence>
<feature type="region of interest" description="Disordered" evidence="2">
    <location>
        <begin position="307"/>
        <end position="379"/>
    </location>
</feature>
<dbReference type="SUPFAM" id="SSF46689">
    <property type="entry name" value="Homeodomain-like"/>
    <property type="match status" value="1"/>
</dbReference>
<evidence type="ECO:0000313" key="11">
    <source>
        <dbReference type="EMBL" id="CAF4618237.1"/>
    </source>
</evidence>
<comment type="caution">
    <text evidence="10">The sequence shown here is derived from an EMBL/GenBank/DDBJ whole genome shotgun (WGS) entry which is preliminary data.</text>
</comment>
<evidence type="ECO:0000313" key="4">
    <source>
        <dbReference type="EMBL" id="CAF3256696.1"/>
    </source>
</evidence>
<dbReference type="EMBL" id="CAJNYV010005149">
    <property type="protein sequence ID" value="CAF3727061.1"/>
    <property type="molecule type" value="Genomic_DNA"/>
</dbReference>
<dbReference type="Proteomes" id="UP000663862">
    <property type="component" value="Unassembled WGS sequence"/>
</dbReference>
<feature type="region of interest" description="Disordered" evidence="2">
    <location>
        <begin position="124"/>
        <end position="164"/>
    </location>
</feature>
<evidence type="ECO:0000313" key="9">
    <source>
        <dbReference type="EMBL" id="CAF4411578.1"/>
    </source>
</evidence>
<dbReference type="Proteomes" id="UP000663838">
    <property type="component" value="Unassembled WGS sequence"/>
</dbReference>
<dbReference type="Proteomes" id="UP000663825">
    <property type="component" value="Unassembled WGS sequence"/>
</dbReference>
<evidence type="ECO:0000313" key="10">
    <source>
        <dbReference type="EMBL" id="CAF4515132.1"/>
    </source>
</evidence>
<feature type="compositionally biased region" description="Polar residues" evidence="2">
    <location>
        <begin position="363"/>
        <end position="379"/>
    </location>
</feature>
<evidence type="ECO:0000256" key="2">
    <source>
        <dbReference type="SAM" id="MobiDB-lite"/>
    </source>
</evidence>
<dbReference type="EMBL" id="CAJOBO010001819">
    <property type="protein sequence ID" value="CAF4411578.1"/>
    <property type="molecule type" value="Genomic_DNA"/>
</dbReference>
<feature type="region of interest" description="Disordered" evidence="2">
    <location>
        <begin position="447"/>
        <end position="482"/>
    </location>
</feature>
<sequence>MSDHKTTNLHAPPPPPPPLGSVANTLMNQHHQKLESIDYTADESMIADFMAVLPQLDPNDSSSAAISPTLKLKGQSNESSKILGKFDAFAAAVQQQQQQQQQNGISIASALVKKVQQQLLPATSGLSTVQSSSSSSSSPPTINPIDYQSTNNKRKRKVDRPAQKRIRGSYKLVSPEQKIMIHEYAEKHGVKAASKLFQVAPSTIASWLYQKPNGERTSAIRNKEAHSRILQWIQTRQENGERVNNRDFHSYALATMRELTGNPDFAASRSWCSNFLKKYNIQLDSEKQTDSTSAQFRFDSIDENASESSQCYMGGNSPADVLTDEEDSGQNLHISNDDDGQTSPRRFSASDYNNNQTTNSNNCLSPSSQTKTINGTDNVSTTTTNVIKVEQENDFNYSSSPSSPSIQMLPNKISITTSLPASSSSAGKRLTGTLNRLLHSAINRPNGHHYHPHVNGVSSSPSASSSATTTLAVDSTAKEPKTSLEMTTAAIETFVQHFDSSFNTMTYFQEKLQQLLVSIAQERDSYRTLYLKEHDRRLAAELRLKESNNT</sequence>
<dbReference type="PROSITE" id="PS51253">
    <property type="entry name" value="HTH_CENPB"/>
    <property type="match status" value="1"/>
</dbReference>
<evidence type="ECO:0000259" key="3">
    <source>
        <dbReference type="PROSITE" id="PS51253"/>
    </source>
</evidence>
<reference evidence="10" key="1">
    <citation type="submission" date="2021-02" db="EMBL/GenBank/DDBJ databases">
        <authorList>
            <person name="Nowell W R."/>
        </authorList>
    </citation>
    <scope>NUCLEOTIDE SEQUENCE</scope>
</reference>
<evidence type="ECO:0000313" key="5">
    <source>
        <dbReference type="EMBL" id="CAF3345901.1"/>
    </source>
</evidence>